<evidence type="ECO:0000259" key="6">
    <source>
        <dbReference type="Pfam" id="PF00425"/>
    </source>
</evidence>
<evidence type="ECO:0000256" key="2">
    <source>
        <dbReference type="ARBA" id="ARBA00005297"/>
    </source>
</evidence>
<dbReference type="Proteomes" id="UP000309174">
    <property type="component" value="Unassembled WGS sequence"/>
</dbReference>
<dbReference type="GO" id="GO:0009697">
    <property type="term" value="P:salicylic acid biosynthetic process"/>
    <property type="evidence" value="ECO:0007669"/>
    <property type="project" value="TreeGrafter"/>
</dbReference>
<dbReference type="NCBIfam" id="TIGR00543">
    <property type="entry name" value="isochor_syn"/>
    <property type="match status" value="1"/>
</dbReference>
<gene>
    <name evidence="7" type="ORF">ETD83_02900</name>
</gene>
<sequence>MDPLDGYRPGHSFYFRSPRHTLLAQGVLETLPSCNARDPATMLMRMRTTLDRVADDHPRPILVGAIPFRADVPARLTVPSAVQWTRSGSVSPVTRPVTPSFSNIDQIPSPHEYKQAVTAALEELRSGHLEKVMLARSVRLNNVIGADPGTLLRHFAHNDPDAYVFAVDLPAGRVLIGGGPELLVRRSGAVVSARPLAGWAPRYSDPVRDTESGQALLVSHKDLREHAGVVDAVAGGLSPYCAELTIQDRPALVKTATRWHLGTQITGRLASPEISSLHLFAALHPSPTVCGTPTMEAHALIGRIEKLNRGFYSGAVGWCDVSGDGEWAITFRCAEVTPSAIRIYAGADVVADSTPDGELAETSAKFPTMLHALGIDLNK</sequence>
<feature type="domain" description="Chorismate-utilising enzyme C-terminal" evidence="6">
    <location>
        <begin position="111"/>
        <end position="365"/>
    </location>
</feature>
<keyword evidence="8" id="KW-1185">Reference proteome</keyword>
<dbReference type="EMBL" id="VCKW01000008">
    <property type="protein sequence ID" value="TMR06878.1"/>
    <property type="molecule type" value="Genomic_DNA"/>
</dbReference>
<evidence type="ECO:0000256" key="1">
    <source>
        <dbReference type="ARBA" id="ARBA00000799"/>
    </source>
</evidence>
<evidence type="ECO:0000256" key="5">
    <source>
        <dbReference type="ARBA" id="ARBA00041564"/>
    </source>
</evidence>
<keyword evidence="4 7" id="KW-0413">Isomerase</keyword>
<dbReference type="PANTHER" id="PTHR42839">
    <property type="entry name" value="ISOCHORISMATE SYNTHASE ENTC"/>
    <property type="match status" value="1"/>
</dbReference>
<protein>
    <recommendedName>
        <fullName evidence="3">isochorismate synthase</fullName>
        <ecNumber evidence="3">5.4.4.2</ecNumber>
    </recommendedName>
    <alternativeName>
        <fullName evidence="5">Isochorismate mutase</fullName>
    </alternativeName>
</protein>
<dbReference type="GO" id="GO:0008909">
    <property type="term" value="F:isochorismate synthase activity"/>
    <property type="evidence" value="ECO:0007669"/>
    <property type="project" value="UniProtKB-EC"/>
</dbReference>
<dbReference type="Gene3D" id="3.60.120.10">
    <property type="entry name" value="Anthranilate synthase"/>
    <property type="match status" value="1"/>
</dbReference>
<evidence type="ECO:0000256" key="4">
    <source>
        <dbReference type="ARBA" id="ARBA00023235"/>
    </source>
</evidence>
<dbReference type="SUPFAM" id="SSF56322">
    <property type="entry name" value="ADC synthase"/>
    <property type="match status" value="1"/>
</dbReference>
<dbReference type="OrthoDB" id="9806579at2"/>
<dbReference type="Pfam" id="PF00425">
    <property type="entry name" value="Chorismate_bind"/>
    <property type="match status" value="1"/>
</dbReference>
<proteinExistence type="inferred from homology"/>
<organism evidence="7 8">
    <name type="scientific">Actinomadura soli</name>
    <dbReference type="NCBI Taxonomy" id="2508997"/>
    <lineage>
        <taxon>Bacteria</taxon>
        <taxon>Bacillati</taxon>
        <taxon>Actinomycetota</taxon>
        <taxon>Actinomycetes</taxon>
        <taxon>Streptosporangiales</taxon>
        <taxon>Thermomonosporaceae</taxon>
        <taxon>Actinomadura</taxon>
    </lineage>
</organism>
<dbReference type="AlphaFoldDB" id="A0A5C4JJD9"/>
<dbReference type="InterPro" id="IPR015890">
    <property type="entry name" value="Chorismate_C"/>
</dbReference>
<name>A0A5C4JJD9_9ACTN</name>
<dbReference type="InterPro" id="IPR005801">
    <property type="entry name" value="ADC_synthase"/>
</dbReference>
<reference evidence="7 8" key="1">
    <citation type="submission" date="2019-05" db="EMBL/GenBank/DDBJ databases">
        <title>Draft genome sequence of Actinomadura sp. 14C53.</title>
        <authorList>
            <person name="Saricaoglu S."/>
            <person name="Isik K."/>
        </authorList>
    </citation>
    <scope>NUCLEOTIDE SEQUENCE [LARGE SCALE GENOMIC DNA]</scope>
    <source>
        <strain evidence="7 8">14C53</strain>
    </source>
</reference>
<dbReference type="EC" id="5.4.4.2" evidence="3"/>
<comment type="catalytic activity">
    <reaction evidence="1">
        <text>chorismate = isochorismate</text>
        <dbReference type="Rhea" id="RHEA:18985"/>
        <dbReference type="ChEBI" id="CHEBI:29748"/>
        <dbReference type="ChEBI" id="CHEBI:29780"/>
        <dbReference type="EC" id="5.4.4.2"/>
    </reaction>
</comment>
<evidence type="ECO:0000313" key="8">
    <source>
        <dbReference type="Proteomes" id="UP000309174"/>
    </source>
</evidence>
<comment type="similarity">
    <text evidence="2">Belongs to the isochorismate synthase family.</text>
</comment>
<accession>A0A5C4JJD9</accession>
<comment type="caution">
    <text evidence="7">The sequence shown here is derived from an EMBL/GenBank/DDBJ whole genome shotgun (WGS) entry which is preliminary data.</text>
</comment>
<dbReference type="InterPro" id="IPR004561">
    <property type="entry name" value="IsoChor_synthase"/>
</dbReference>
<dbReference type="PANTHER" id="PTHR42839:SF2">
    <property type="entry name" value="ISOCHORISMATE SYNTHASE ENTC"/>
    <property type="match status" value="1"/>
</dbReference>
<evidence type="ECO:0000256" key="3">
    <source>
        <dbReference type="ARBA" id="ARBA00012824"/>
    </source>
</evidence>
<evidence type="ECO:0000313" key="7">
    <source>
        <dbReference type="EMBL" id="TMR06878.1"/>
    </source>
</evidence>